<dbReference type="CDD" id="cd15016">
    <property type="entry name" value="7tm_TAS2R1"/>
    <property type="match status" value="1"/>
</dbReference>
<organism evidence="15 16">
    <name type="scientific">Echinops telfairi</name>
    <name type="common">Lesser hedgehog tenrec</name>
    <dbReference type="NCBI Taxonomy" id="9371"/>
    <lineage>
        <taxon>Eukaryota</taxon>
        <taxon>Metazoa</taxon>
        <taxon>Chordata</taxon>
        <taxon>Craniata</taxon>
        <taxon>Vertebrata</taxon>
        <taxon>Euteleostomi</taxon>
        <taxon>Mammalia</taxon>
        <taxon>Eutheria</taxon>
        <taxon>Afrotheria</taxon>
        <taxon>Tenrecidae</taxon>
        <taxon>Tenrecinae</taxon>
        <taxon>Echinops</taxon>
    </lineage>
</organism>
<evidence type="ECO:0000256" key="5">
    <source>
        <dbReference type="ARBA" id="ARBA00022692"/>
    </source>
</evidence>
<comment type="subcellular location">
    <subcellularLocation>
        <location evidence="1 13">Membrane</location>
        <topology evidence="1 13">Multi-pass membrane protein</topology>
    </subcellularLocation>
</comment>
<keyword evidence="8 13" id="KW-0472">Membrane</keyword>
<dbReference type="PANTHER" id="PTHR11394">
    <property type="entry name" value="TASTE RECEPTOR TYPE 2"/>
    <property type="match status" value="1"/>
</dbReference>
<evidence type="ECO:0000256" key="13">
    <source>
        <dbReference type="RuleBase" id="RU004424"/>
    </source>
</evidence>
<evidence type="ECO:0000256" key="3">
    <source>
        <dbReference type="ARBA" id="ARBA00022480"/>
    </source>
</evidence>
<evidence type="ECO:0000256" key="8">
    <source>
        <dbReference type="ARBA" id="ARBA00023136"/>
    </source>
</evidence>
<evidence type="ECO:0000256" key="14">
    <source>
        <dbReference type="SAM" id="Phobius"/>
    </source>
</evidence>
<evidence type="ECO:0000256" key="4">
    <source>
        <dbReference type="ARBA" id="ARBA00022606"/>
    </source>
</evidence>
<feature type="transmembrane region" description="Helical" evidence="14">
    <location>
        <begin position="124"/>
        <end position="144"/>
    </location>
</feature>
<keyword evidence="7 13" id="KW-0297">G-protein coupled receptor</keyword>
<proteinExistence type="inferred from homology"/>
<evidence type="ECO:0000256" key="9">
    <source>
        <dbReference type="ARBA" id="ARBA00023170"/>
    </source>
</evidence>
<keyword evidence="6 14" id="KW-1133">Transmembrane helix</keyword>
<evidence type="ECO:0000256" key="12">
    <source>
        <dbReference type="RuleBase" id="RU004423"/>
    </source>
</evidence>
<keyword evidence="4 13" id="KW-0716">Sensory transduction</keyword>
<comment type="similarity">
    <text evidence="2 12">Belongs to the G-protein coupled receptor T2R family.</text>
</comment>
<keyword evidence="3 13" id="KW-0919">Taste</keyword>
<sequence length="298" mass="33248">MLGARLAYFLFSVLQLLTGVLANSLVVFGASRDWVKRRVYTSLDLLLSCLAVSRVLMQLLVFYFILMYLSFVEPSVSRGQFVLCMATNEIGLWLATWLGVFYCVKVANIAHPLFLWLKRKISTLVPWGILATLLYVLILCAGHLEYTWPLSKTILCHYFSQNATTVYTEPSFLSYTFVIMGLWPPLWIFLAAVLLLMVSLGRHARQMGRMAAGAGHPSRRAIAKALLSTLSFLVLYLSYYMVGSLLSSGRVQAGSLVVLFHTLIAGTYPSAHSIILLLGNAKLKQSVRLLLPRGRCCP</sequence>
<evidence type="ECO:0000313" key="15">
    <source>
        <dbReference type="Proteomes" id="UP000694863"/>
    </source>
</evidence>
<evidence type="ECO:0000256" key="1">
    <source>
        <dbReference type="ARBA" id="ARBA00004141"/>
    </source>
</evidence>
<evidence type="ECO:0000256" key="7">
    <source>
        <dbReference type="ARBA" id="ARBA00023040"/>
    </source>
</evidence>
<evidence type="ECO:0000256" key="10">
    <source>
        <dbReference type="ARBA" id="ARBA00023180"/>
    </source>
</evidence>
<dbReference type="Gene3D" id="1.20.1070.10">
    <property type="entry name" value="Rhodopsin 7-helix transmembrane proteins"/>
    <property type="match status" value="1"/>
</dbReference>
<accession>A0ABM0IES0</accession>
<feature type="transmembrane region" description="Helical" evidence="14">
    <location>
        <begin position="254"/>
        <end position="278"/>
    </location>
</feature>
<dbReference type="PANTHER" id="PTHR11394:SF149">
    <property type="entry name" value="TASTE RECEPTOR TYPE 2 MEMBER 1"/>
    <property type="match status" value="1"/>
</dbReference>
<protein>
    <recommendedName>
        <fullName evidence="13">Taste receptor type 2</fullName>
    </recommendedName>
</protein>
<evidence type="ECO:0000256" key="6">
    <source>
        <dbReference type="ARBA" id="ARBA00022989"/>
    </source>
</evidence>
<feature type="transmembrane region" description="Helical" evidence="14">
    <location>
        <begin position="221"/>
        <end position="242"/>
    </location>
</feature>
<gene>
    <name evidence="16" type="primary">TAS2R1</name>
</gene>
<feature type="transmembrane region" description="Helical" evidence="14">
    <location>
        <begin position="6"/>
        <end position="31"/>
    </location>
</feature>
<evidence type="ECO:0000256" key="2">
    <source>
        <dbReference type="ARBA" id="ARBA00007376"/>
    </source>
</evidence>
<reference evidence="16" key="1">
    <citation type="submission" date="2025-08" db="UniProtKB">
        <authorList>
            <consortium name="RefSeq"/>
        </authorList>
    </citation>
    <scope>IDENTIFICATION</scope>
</reference>
<feature type="transmembrane region" description="Helical" evidence="14">
    <location>
        <begin position="90"/>
        <end position="117"/>
    </location>
</feature>
<dbReference type="InterPro" id="IPR007960">
    <property type="entry name" value="TAS2R"/>
</dbReference>
<keyword evidence="10" id="KW-0325">Glycoprotein</keyword>
<dbReference type="Proteomes" id="UP000694863">
    <property type="component" value="Unplaced"/>
</dbReference>
<dbReference type="RefSeq" id="XP_004698473.1">
    <property type="nucleotide sequence ID" value="XM_004698416.1"/>
</dbReference>
<dbReference type="GeneID" id="101643451"/>
<keyword evidence="5 13" id="KW-0812">Transmembrane</keyword>
<evidence type="ECO:0000256" key="11">
    <source>
        <dbReference type="ARBA" id="ARBA00023224"/>
    </source>
</evidence>
<feature type="transmembrane region" description="Helical" evidence="14">
    <location>
        <begin position="172"/>
        <end position="200"/>
    </location>
</feature>
<dbReference type="SUPFAM" id="SSF81321">
    <property type="entry name" value="Family A G protein-coupled receptor-like"/>
    <property type="match status" value="1"/>
</dbReference>
<evidence type="ECO:0000313" key="16">
    <source>
        <dbReference type="RefSeq" id="XP_004698473.1"/>
    </source>
</evidence>
<name>A0ABM0IES0_ECHTE</name>
<keyword evidence="15" id="KW-1185">Reference proteome</keyword>
<dbReference type="Pfam" id="PF05296">
    <property type="entry name" value="TAS2R"/>
    <property type="match status" value="1"/>
</dbReference>
<keyword evidence="11 13" id="KW-0807">Transducer</keyword>
<keyword evidence="9 13" id="KW-0675">Receptor</keyword>
<feature type="transmembrane region" description="Helical" evidence="14">
    <location>
        <begin position="43"/>
        <end position="70"/>
    </location>
</feature>